<organism evidence="1 2">
    <name type="scientific">Paenibacillus lignilyticus</name>
    <dbReference type="NCBI Taxonomy" id="1172615"/>
    <lineage>
        <taxon>Bacteria</taxon>
        <taxon>Bacillati</taxon>
        <taxon>Bacillota</taxon>
        <taxon>Bacilli</taxon>
        <taxon>Bacillales</taxon>
        <taxon>Paenibacillaceae</taxon>
        <taxon>Paenibacillus</taxon>
    </lineage>
</organism>
<sequence>MSRYAVETLKQDGLTVIKLSDSFSGSIAELLPEVGNNLYSFTTDGREVIKTSISLATLKNEKFASSKYGTPVLSPPNRINKGTFSFLERTYHFPINEPPDYHLHGELSVRAWEVLDCGASDEQGAWVISQLRYGDLPDILDYFPHSLTFTITYRLLDGKLSMDSCIKNEGSGEAPFAYGLHPYFSLPYESDPNLTLQVPAKAEWPITNLSFVTGRPAITELSEAIQQGIALADYPELGCTLLTIDPESDFINRLVLPNAGYTIAYQLDAQFPFVLLFRPSWDQAFSIEPYTYVTDAFNLPYEHELTGAQGIKAGEERRITTSLWIESNT</sequence>
<proteinExistence type="predicted"/>
<keyword evidence="2" id="KW-1185">Reference proteome</keyword>
<dbReference type="EMBL" id="JAGKSP010000005">
    <property type="protein sequence ID" value="MBP3963947.1"/>
    <property type="molecule type" value="Genomic_DNA"/>
</dbReference>
<reference evidence="1 2" key="1">
    <citation type="submission" date="2021-04" db="EMBL/GenBank/DDBJ databases">
        <title>Paenibacillus sp. DLE-14 whole genome sequence.</title>
        <authorList>
            <person name="Ham Y.J."/>
        </authorList>
    </citation>
    <scope>NUCLEOTIDE SEQUENCE [LARGE SCALE GENOMIC DNA]</scope>
    <source>
        <strain evidence="1 2">DLE-14</strain>
    </source>
</reference>
<dbReference type="CDD" id="cd01081">
    <property type="entry name" value="Aldose_epim"/>
    <property type="match status" value="1"/>
</dbReference>
<evidence type="ECO:0000313" key="2">
    <source>
        <dbReference type="Proteomes" id="UP000673394"/>
    </source>
</evidence>
<dbReference type="InterPro" id="IPR011013">
    <property type="entry name" value="Gal_mutarotase_sf_dom"/>
</dbReference>
<dbReference type="SUPFAM" id="SSF74650">
    <property type="entry name" value="Galactose mutarotase-like"/>
    <property type="match status" value="1"/>
</dbReference>
<gene>
    <name evidence="1" type="ORF">I8J30_14620</name>
</gene>
<protein>
    <submittedName>
        <fullName evidence="1">Aldose 1-epimerase</fullName>
    </submittedName>
</protein>
<dbReference type="Proteomes" id="UP000673394">
    <property type="component" value="Unassembled WGS sequence"/>
</dbReference>
<dbReference type="InterPro" id="IPR014718">
    <property type="entry name" value="GH-type_carb-bd"/>
</dbReference>
<comment type="caution">
    <text evidence="1">The sequence shown here is derived from an EMBL/GenBank/DDBJ whole genome shotgun (WGS) entry which is preliminary data.</text>
</comment>
<dbReference type="RefSeq" id="WP_210658832.1">
    <property type="nucleotide sequence ID" value="NZ_JAGKSP010000005.1"/>
</dbReference>
<evidence type="ECO:0000313" key="1">
    <source>
        <dbReference type="EMBL" id="MBP3963947.1"/>
    </source>
</evidence>
<dbReference type="Gene3D" id="2.70.98.10">
    <property type="match status" value="1"/>
</dbReference>
<dbReference type="Pfam" id="PF01263">
    <property type="entry name" value="Aldose_epim"/>
    <property type="match status" value="1"/>
</dbReference>
<accession>A0ABS5CD87</accession>
<name>A0ABS5CD87_9BACL</name>
<dbReference type="InterPro" id="IPR008183">
    <property type="entry name" value="Aldose_1/G6P_1-epimerase"/>
</dbReference>